<sequence length="91" mass="10270">MGKPTTLTQDLPPRNSIHRRGPVAVFTGIIPGKYHCPVLTHIVAVKTKENVFCYEAIKESNIKTKNWKELLTDETFTREDLITIQVCSAES</sequence>
<dbReference type="EMBL" id="CM045758">
    <property type="protein sequence ID" value="KAI8030214.1"/>
    <property type="molecule type" value="Genomic_DNA"/>
</dbReference>
<keyword evidence="2" id="KW-1185">Reference proteome</keyword>
<protein>
    <submittedName>
        <fullName evidence="1">Peptidyl-prolyl cis-trans isomerase CYP65</fullName>
    </submittedName>
</protein>
<evidence type="ECO:0000313" key="1">
    <source>
        <dbReference type="EMBL" id="KAI8030214.1"/>
    </source>
</evidence>
<gene>
    <name evidence="1" type="ORF">LOK49_LG01G00982</name>
</gene>
<organism evidence="1 2">
    <name type="scientific">Camellia lanceoleosa</name>
    <dbReference type="NCBI Taxonomy" id="1840588"/>
    <lineage>
        <taxon>Eukaryota</taxon>
        <taxon>Viridiplantae</taxon>
        <taxon>Streptophyta</taxon>
        <taxon>Embryophyta</taxon>
        <taxon>Tracheophyta</taxon>
        <taxon>Spermatophyta</taxon>
        <taxon>Magnoliopsida</taxon>
        <taxon>eudicotyledons</taxon>
        <taxon>Gunneridae</taxon>
        <taxon>Pentapetalae</taxon>
        <taxon>asterids</taxon>
        <taxon>Ericales</taxon>
        <taxon>Theaceae</taxon>
        <taxon>Camellia</taxon>
    </lineage>
</organism>
<accession>A0ACC0IY39</accession>
<reference evidence="1 2" key="1">
    <citation type="journal article" date="2022" name="Plant J.">
        <title>Chromosome-level genome of Camellia lanceoleosa provides a valuable resource for understanding genome evolution and self-incompatibility.</title>
        <authorList>
            <person name="Gong W."/>
            <person name="Xiao S."/>
            <person name="Wang L."/>
            <person name="Liao Z."/>
            <person name="Chang Y."/>
            <person name="Mo W."/>
            <person name="Hu G."/>
            <person name="Li W."/>
            <person name="Zhao G."/>
            <person name="Zhu H."/>
            <person name="Hu X."/>
            <person name="Ji K."/>
            <person name="Xiang X."/>
            <person name="Song Q."/>
            <person name="Yuan D."/>
            <person name="Jin S."/>
            <person name="Zhang L."/>
        </authorList>
    </citation>
    <scope>NUCLEOTIDE SEQUENCE [LARGE SCALE GENOMIC DNA]</scope>
    <source>
        <strain evidence="1">SQ_2022a</strain>
    </source>
</reference>
<comment type="caution">
    <text evidence="1">The sequence shown here is derived from an EMBL/GenBank/DDBJ whole genome shotgun (WGS) entry which is preliminary data.</text>
</comment>
<name>A0ACC0IY39_9ERIC</name>
<keyword evidence="1" id="KW-0413">Isomerase</keyword>
<proteinExistence type="predicted"/>
<evidence type="ECO:0000313" key="2">
    <source>
        <dbReference type="Proteomes" id="UP001060215"/>
    </source>
</evidence>
<dbReference type="Proteomes" id="UP001060215">
    <property type="component" value="Chromosome 1"/>
</dbReference>